<dbReference type="PANTHER" id="PTHR30193">
    <property type="entry name" value="ABC TRANSPORTER PERMEASE PROTEIN"/>
    <property type="match status" value="1"/>
</dbReference>
<dbReference type="SUPFAM" id="SSF161098">
    <property type="entry name" value="MetI-like"/>
    <property type="match status" value="1"/>
</dbReference>
<feature type="transmembrane region" description="Helical" evidence="7">
    <location>
        <begin position="255"/>
        <end position="278"/>
    </location>
</feature>
<comment type="subcellular location">
    <subcellularLocation>
        <location evidence="1 7">Cell membrane</location>
        <topology evidence="1 7">Multi-pass membrane protein</topology>
    </subcellularLocation>
</comment>
<protein>
    <submittedName>
        <fullName evidence="9">ABC transporter</fullName>
    </submittedName>
</protein>
<evidence type="ECO:0000256" key="6">
    <source>
        <dbReference type="ARBA" id="ARBA00023136"/>
    </source>
</evidence>
<comment type="similarity">
    <text evidence="7">Belongs to the binding-protein-dependent transport system permease family.</text>
</comment>
<feature type="transmembrane region" description="Helical" evidence="7">
    <location>
        <begin position="198"/>
        <end position="221"/>
    </location>
</feature>
<organism evidence="9 10">
    <name type="scientific">Lederbergia galactosidilytica</name>
    <dbReference type="NCBI Taxonomy" id="217031"/>
    <lineage>
        <taxon>Bacteria</taxon>
        <taxon>Bacillati</taxon>
        <taxon>Bacillota</taxon>
        <taxon>Bacilli</taxon>
        <taxon>Bacillales</taxon>
        <taxon>Bacillaceae</taxon>
        <taxon>Lederbergia</taxon>
    </lineage>
</organism>
<evidence type="ECO:0000256" key="5">
    <source>
        <dbReference type="ARBA" id="ARBA00022989"/>
    </source>
</evidence>
<dbReference type="STRING" id="217031.ABB05_06205"/>
<name>A0A178A1D7_9BACI</name>
<keyword evidence="5 7" id="KW-1133">Transmembrane helix</keyword>
<evidence type="ECO:0000256" key="4">
    <source>
        <dbReference type="ARBA" id="ARBA00022692"/>
    </source>
</evidence>
<evidence type="ECO:0000259" key="8">
    <source>
        <dbReference type="PROSITE" id="PS50928"/>
    </source>
</evidence>
<feature type="transmembrane region" description="Helical" evidence="7">
    <location>
        <begin position="104"/>
        <end position="124"/>
    </location>
</feature>
<dbReference type="AlphaFoldDB" id="A0A178A1D7"/>
<sequence>MNRMTKKLYPYYFLLPAILIYGVLFIWPTVMSLFYSMTWWTLEDWEFIGLENFIQFFQEPSLRIGFQNTLLFAFTTMIGKTVIGFLLAAFLCSRIRNKDFLRSIVFFPALLSTFAVGVTFKALMHPTTGVINSMLERLGISGPNWLGDPSIALFSVALTDIWKGVGIATVIFIAGILAIPAQYYEAFKVDGGNSFQSFLYLTIPLSKPAMNTVITLALIGGLRNFDLIWAMTGGGPGFSTDLLASIVYKQYASGFFGLATAGNVLLFFFVAIIAFPIFKFLNRKEVDL</sequence>
<keyword evidence="10" id="KW-1185">Reference proteome</keyword>
<reference evidence="9 10" key="1">
    <citation type="submission" date="2015-05" db="EMBL/GenBank/DDBJ databases">
        <title>Comparison of genome.</title>
        <authorList>
            <person name="Zheng Z."/>
            <person name="Sun M."/>
        </authorList>
    </citation>
    <scope>NUCLEOTIDE SEQUENCE [LARGE SCALE GENOMIC DNA]</scope>
    <source>
        <strain evidence="9 10">G25-74</strain>
    </source>
</reference>
<dbReference type="RefSeq" id="WP_064467814.1">
    <property type="nucleotide sequence ID" value="NZ_LDJR01000028.1"/>
</dbReference>
<feature type="transmembrane region" description="Helical" evidence="7">
    <location>
        <begin position="151"/>
        <end position="177"/>
    </location>
</feature>
<dbReference type="InterPro" id="IPR051393">
    <property type="entry name" value="ABC_transporter_permease"/>
</dbReference>
<dbReference type="InterPro" id="IPR035906">
    <property type="entry name" value="MetI-like_sf"/>
</dbReference>
<dbReference type="EMBL" id="LDJR01000028">
    <property type="protein sequence ID" value="OAK74005.1"/>
    <property type="molecule type" value="Genomic_DNA"/>
</dbReference>
<dbReference type="GO" id="GO:0055085">
    <property type="term" value="P:transmembrane transport"/>
    <property type="evidence" value="ECO:0007669"/>
    <property type="project" value="InterPro"/>
</dbReference>
<feature type="transmembrane region" description="Helical" evidence="7">
    <location>
        <begin position="227"/>
        <end position="248"/>
    </location>
</feature>
<dbReference type="CDD" id="cd06261">
    <property type="entry name" value="TM_PBP2"/>
    <property type="match status" value="1"/>
</dbReference>
<feature type="domain" description="ABC transmembrane type-1" evidence="8">
    <location>
        <begin position="66"/>
        <end position="277"/>
    </location>
</feature>
<keyword evidence="2 7" id="KW-0813">Transport</keyword>
<dbReference type="Gene3D" id="1.10.3720.10">
    <property type="entry name" value="MetI-like"/>
    <property type="match status" value="1"/>
</dbReference>
<dbReference type="PROSITE" id="PS50928">
    <property type="entry name" value="ABC_TM1"/>
    <property type="match status" value="1"/>
</dbReference>
<dbReference type="OrthoDB" id="5174895at2"/>
<evidence type="ECO:0000256" key="7">
    <source>
        <dbReference type="RuleBase" id="RU363032"/>
    </source>
</evidence>
<keyword evidence="3" id="KW-1003">Cell membrane</keyword>
<dbReference type="Pfam" id="PF00528">
    <property type="entry name" value="BPD_transp_1"/>
    <property type="match status" value="1"/>
</dbReference>
<proteinExistence type="inferred from homology"/>
<evidence type="ECO:0000313" key="10">
    <source>
        <dbReference type="Proteomes" id="UP000077881"/>
    </source>
</evidence>
<comment type="caution">
    <text evidence="9">The sequence shown here is derived from an EMBL/GenBank/DDBJ whole genome shotgun (WGS) entry which is preliminary data.</text>
</comment>
<dbReference type="InterPro" id="IPR000515">
    <property type="entry name" value="MetI-like"/>
</dbReference>
<evidence type="ECO:0000256" key="3">
    <source>
        <dbReference type="ARBA" id="ARBA00022475"/>
    </source>
</evidence>
<dbReference type="PANTHER" id="PTHR30193:SF37">
    <property type="entry name" value="INNER MEMBRANE ABC TRANSPORTER PERMEASE PROTEIN YCJO"/>
    <property type="match status" value="1"/>
</dbReference>
<keyword evidence="6 7" id="KW-0472">Membrane</keyword>
<evidence type="ECO:0000313" key="9">
    <source>
        <dbReference type="EMBL" id="OAK74005.1"/>
    </source>
</evidence>
<evidence type="ECO:0000256" key="2">
    <source>
        <dbReference type="ARBA" id="ARBA00022448"/>
    </source>
</evidence>
<dbReference type="PATRIC" id="fig|217031.6.peg.1342"/>
<evidence type="ECO:0000256" key="1">
    <source>
        <dbReference type="ARBA" id="ARBA00004651"/>
    </source>
</evidence>
<accession>A0A178A1D7</accession>
<dbReference type="GO" id="GO:0005886">
    <property type="term" value="C:plasma membrane"/>
    <property type="evidence" value="ECO:0007669"/>
    <property type="project" value="UniProtKB-SubCell"/>
</dbReference>
<keyword evidence="4 7" id="KW-0812">Transmembrane</keyword>
<feature type="transmembrane region" description="Helical" evidence="7">
    <location>
        <begin position="70"/>
        <end position="92"/>
    </location>
</feature>
<dbReference type="Proteomes" id="UP000077881">
    <property type="component" value="Unassembled WGS sequence"/>
</dbReference>
<feature type="transmembrane region" description="Helical" evidence="7">
    <location>
        <begin position="12"/>
        <end position="35"/>
    </location>
</feature>
<gene>
    <name evidence="9" type="ORF">ABB05_06205</name>
</gene>